<evidence type="ECO:0000259" key="3">
    <source>
        <dbReference type="Pfam" id="PF13229"/>
    </source>
</evidence>
<feature type="domain" description="Right handed beta helix" evidence="3">
    <location>
        <begin position="141"/>
        <end position="253"/>
    </location>
</feature>
<dbReference type="InterPro" id="IPR039448">
    <property type="entry name" value="Beta_helix"/>
</dbReference>
<evidence type="ECO:0000256" key="1">
    <source>
        <dbReference type="SAM" id="MobiDB-lite"/>
    </source>
</evidence>
<dbReference type="InterPro" id="IPR022441">
    <property type="entry name" value="Para_beta_helix_rpt-2"/>
</dbReference>
<name>A0A517NCE9_9BACT</name>
<keyword evidence="5" id="KW-1185">Reference proteome</keyword>
<feature type="domain" description="Right handed beta helix" evidence="3">
    <location>
        <begin position="296"/>
        <end position="442"/>
    </location>
</feature>
<dbReference type="SMART" id="SM00710">
    <property type="entry name" value="PbH1"/>
    <property type="match status" value="8"/>
</dbReference>
<accession>A0A517NCE9</accession>
<gene>
    <name evidence="4" type="ORF">K227x_32010</name>
</gene>
<evidence type="ECO:0000256" key="2">
    <source>
        <dbReference type="SAM" id="SignalP"/>
    </source>
</evidence>
<protein>
    <recommendedName>
        <fullName evidence="3">Right handed beta helix domain-containing protein</fullName>
    </recommendedName>
</protein>
<dbReference type="Gene3D" id="2.160.20.10">
    <property type="entry name" value="Single-stranded right-handed beta-helix, Pectin lyase-like"/>
    <property type="match status" value="2"/>
</dbReference>
<dbReference type="Proteomes" id="UP000318538">
    <property type="component" value="Chromosome"/>
</dbReference>
<dbReference type="OrthoDB" id="248604at2"/>
<feature type="chain" id="PRO_5021923369" description="Right handed beta helix domain-containing protein" evidence="2">
    <location>
        <begin position="25"/>
        <end position="457"/>
    </location>
</feature>
<dbReference type="EMBL" id="CP036525">
    <property type="protein sequence ID" value="QDT04804.1"/>
    <property type="molecule type" value="Genomic_DNA"/>
</dbReference>
<dbReference type="NCBIfam" id="TIGR03804">
    <property type="entry name" value="para_beta_helix"/>
    <property type="match status" value="1"/>
</dbReference>
<dbReference type="AlphaFoldDB" id="A0A517NCE9"/>
<dbReference type="InterPro" id="IPR011050">
    <property type="entry name" value="Pectin_lyase_fold/virulence"/>
</dbReference>
<feature type="region of interest" description="Disordered" evidence="1">
    <location>
        <begin position="430"/>
        <end position="457"/>
    </location>
</feature>
<evidence type="ECO:0000313" key="4">
    <source>
        <dbReference type="EMBL" id="QDT04804.1"/>
    </source>
</evidence>
<organism evidence="4 5">
    <name type="scientific">Rubripirellula lacrimiformis</name>
    <dbReference type="NCBI Taxonomy" id="1930273"/>
    <lineage>
        <taxon>Bacteria</taxon>
        <taxon>Pseudomonadati</taxon>
        <taxon>Planctomycetota</taxon>
        <taxon>Planctomycetia</taxon>
        <taxon>Pirellulales</taxon>
        <taxon>Pirellulaceae</taxon>
        <taxon>Rubripirellula</taxon>
    </lineage>
</organism>
<dbReference type="RefSeq" id="WP_145170610.1">
    <property type="nucleotide sequence ID" value="NZ_CP036525.1"/>
</dbReference>
<sequence precursor="true">MNPCLVPAFAASMLIACSVTTVSAQNSVAQDSALPTVSSTAVDHLKLAQQLESSQGNFVIPAGHYEFGGTLEIDLTKFGALSLRGDGPVTIHMNAAGPAIRITGSLVGSADPKQIQPHTWLERMPLIDGIGIVGAHPEADGIELVQTMQATISRVHVRKARHGIVLSKRNRNVAISNVHLYENSGIGLFLNEVNLHQFNVANSHISYNRGGGIVVRGGNVRNVHITGCDIEANMPDDTTPTESGNIFVDCRKSGSIAEMAITGNTIQHSAHYHAQKQAPGGANIRIAGRDEYQPNMITVTGNVLSDTHTHVHLIQASDVTLVGNTYFTTEPTDVLVQKCERIVIANSIMNPREASGTGQVVLEQSSNCSVTGLVCHNLLGGNAAITLEACKHTRVSECVISGSRNGIEIADCTNCSVTDCTVTDLPESGQGVVGQTDANRVRDVSASHVESRQATAN</sequence>
<dbReference type="Pfam" id="PF13229">
    <property type="entry name" value="Beta_helix"/>
    <property type="match status" value="2"/>
</dbReference>
<dbReference type="InterPro" id="IPR006626">
    <property type="entry name" value="PbH1"/>
</dbReference>
<dbReference type="SUPFAM" id="SSF51126">
    <property type="entry name" value="Pectin lyase-like"/>
    <property type="match status" value="2"/>
</dbReference>
<feature type="compositionally biased region" description="Basic and acidic residues" evidence="1">
    <location>
        <begin position="439"/>
        <end position="451"/>
    </location>
</feature>
<proteinExistence type="predicted"/>
<dbReference type="KEGG" id="rlc:K227x_32010"/>
<reference evidence="4 5" key="1">
    <citation type="submission" date="2019-02" db="EMBL/GenBank/DDBJ databases">
        <title>Deep-cultivation of Planctomycetes and their phenomic and genomic characterization uncovers novel biology.</title>
        <authorList>
            <person name="Wiegand S."/>
            <person name="Jogler M."/>
            <person name="Boedeker C."/>
            <person name="Pinto D."/>
            <person name="Vollmers J."/>
            <person name="Rivas-Marin E."/>
            <person name="Kohn T."/>
            <person name="Peeters S.H."/>
            <person name="Heuer A."/>
            <person name="Rast P."/>
            <person name="Oberbeckmann S."/>
            <person name="Bunk B."/>
            <person name="Jeske O."/>
            <person name="Meyerdierks A."/>
            <person name="Storesund J.E."/>
            <person name="Kallscheuer N."/>
            <person name="Luecker S."/>
            <person name="Lage O.M."/>
            <person name="Pohl T."/>
            <person name="Merkel B.J."/>
            <person name="Hornburger P."/>
            <person name="Mueller R.-W."/>
            <person name="Bruemmer F."/>
            <person name="Labrenz M."/>
            <person name="Spormann A.M."/>
            <person name="Op den Camp H."/>
            <person name="Overmann J."/>
            <person name="Amann R."/>
            <person name="Jetten M.S.M."/>
            <person name="Mascher T."/>
            <person name="Medema M.H."/>
            <person name="Devos D.P."/>
            <person name="Kaster A.-K."/>
            <person name="Ovreas L."/>
            <person name="Rohde M."/>
            <person name="Galperin M.Y."/>
            <person name="Jogler C."/>
        </authorList>
    </citation>
    <scope>NUCLEOTIDE SEQUENCE [LARGE SCALE GENOMIC DNA]</scope>
    <source>
        <strain evidence="4 5">K22_7</strain>
    </source>
</reference>
<keyword evidence="2" id="KW-0732">Signal</keyword>
<dbReference type="InterPro" id="IPR012334">
    <property type="entry name" value="Pectin_lyas_fold"/>
</dbReference>
<evidence type="ECO:0000313" key="5">
    <source>
        <dbReference type="Proteomes" id="UP000318538"/>
    </source>
</evidence>
<feature type="signal peptide" evidence="2">
    <location>
        <begin position="1"/>
        <end position="24"/>
    </location>
</feature>